<proteinExistence type="predicted"/>
<protein>
    <submittedName>
        <fullName evidence="1">Uncharacterized protein</fullName>
    </submittedName>
</protein>
<comment type="caution">
    <text evidence="1">The sequence shown here is derived from an EMBL/GenBank/DDBJ whole genome shotgun (WGS) entry which is preliminary data.</text>
</comment>
<dbReference type="AlphaFoldDB" id="A0A1V1NT92"/>
<organism evidence="1 2">
    <name type="scientific">Candidatus Magnetoglobus multicellularis str. Araruama</name>
    <dbReference type="NCBI Taxonomy" id="890399"/>
    <lineage>
        <taxon>Bacteria</taxon>
        <taxon>Pseudomonadati</taxon>
        <taxon>Thermodesulfobacteriota</taxon>
        <taxon>Desulfobacteria</taxon>
        <taxon>Desulfobacterales</taxon>
        <taxon>Desulfobacteraceae</taxon>
        <taxon>Candidatus Magnetoglobus</taxon>
    </lineage>
</organism>
<sequence length="391" mass="41683">LSLNTKDGNMDIVAGSDIVSDEIQVGGDVVMQTPDGDIRVNQIQSSSDIRLITEKGSIDDTSEDNSVALTSEGVMTLIASRNVKMSIADGSKIIARSTNEGSINIQSPGTISLQSLETTDGDIFVKADGSINALYVTTGDRGDNEPMTLSLSSKENISTGLIKADDYLYMNAAQIEHQLGSITAKKAIISAWNGIGTRDQSLILNVNQLDASAYMNGDIYIHNQKDLELIDLSGEGNSVDNVGGGEIRADGQLTITDQVKQLKNFALFAENMIINNDIIHQTFGRIELSTVNTLEHRSGTIQAESHITINSGSITQTGGQILTDGHLIISSSNTARFESSTNEIGQLNATIETGNFSFVHAGDLFIDRVTANTVNLTSINGSILADGNRSI</sequence>
<name>A0A1V1NT92_9BACT</name>
<feature type="non-terminal residue" evidence="1">
    <location>
        <position position="391"/>
    </location>
</feature>
<evidence type="ECO:0000313" key="1">
    <source>
        <dbReference type="EMBL" id="ETR65778.1"/>
    </source>
</evidence>
<reference evidence="2" key="1">
    <citation type="submission" date="2012-11" db="EMBL/GenBank/DDBJ databases">
        <authorList>
            <person name="Lucero-Rivera Y.E."/>
            <person name="Tovar-Ramirez D."/>
        </authorList>
    </citation>
    <scope>NUCLEOTIDE SEQUENCE [LARGE SCALE GENOMIC DNA]</scope>
    <source>
        <strain evidence="2">Araruama</strain>
    </source>
</reference>
<dbReference type="Proteomes" id="UP000189670">
    <property type="component" value="Unassembled WGS sequence"/>
</dbReference>
<accession>A0A1V1NT92</accession>
<gene>
    <name evidence="1" type="ORF">OMM_13726</name>
</gene>
<evidence type="ECO:0000313" key="2">
    <source>
        <dbReference type="Proteomes" id="UP000189670"/>
    </source>
</evidence>
<feature type="non-terminal residue" evidence="1">
    <location>
        <position position="1"/>
    </location>
</feature>
<dbReference type="EMBL" id="ATBP01002511">
    <property type="protein sequence ID" value="ETR65778.1"/>
    <property type="molecule type" value="Genomic_DNA"/>
</dbReference>